<keyword evidence="1" id="KW-0472">Membrane</keyword>
<dbReference type="InParanoid" id="A0A3A9JGX5"/>
<protein>
    <submittedName>
        <fullName evidence="2">SDR family NAD(P)-dependent oxidoreductase</fullName>
    </submittedName>
</protein>
<dbReference type="RefSeq" id="WP_120637888.1">
    <property type="nucleotide sequence ID" value="NZ_RAQU01000038.1"/>
</dbReference>
<dbReference type="InterPro" id="IPR002347">
    <property type="entry name" value="SDR_fam"/>
</dbReference>
<accession>A0A3A9JGX5</accession>
<dbReference type="AlphaFoldDB" id="A0A3A9JGX5"/>
<organism evidence="2 3">
    <name type="scientific">Teichococcus wenyumeiae</name>
    <dbReference type="NCBI Taxonomy" id="2478470"/>
    <lineage>
        <taxon>Bacteria</taxon>
        <taxon>Pseudomonadati</taxon>
        <taxon>Pseudomonadota</taxon>
        <taxon>Alphaproteobacteria</taxon>
        <taxon>Acetobacterales</taxon>
        <taxon>Roseomonadaceae</taxon>
        <taxon>Roseomonas</taxon>
    </lineage>
</organism>
<keyword evidence="1" id="KW-1133">Transmembrane helix</keyword>
<reference evidence="2 3" key="1">
    <citation type="submission" date="2018-09" db="EMBL/GenBank/DDBJ databases">
        <title>Roseomonas sp. nov., isolated from feces of Tibetan antelopes in the Qinghai-Tibet plateau, China.</title>
        <authorList>
            <person name="Tian Z."/>
        </authorList>
    </citation>
    <scope>NUCLEOTIDE SEQUENCE [LARGE SCALE GENOMIC DNA]</scope>
    <source>
        <strain evidence="2 3">Z24</strain>
    </source>
</reference>
<name>A0A3A9JGX5_9PROT</name>
<dbReference type="InterPro" id="IPR036291">
    <property type="entry name" value="NAD(P)-bd_dom_sf"/>
</dbReference>
<evidence type="ECO:0000313" key="3">
    <source>
        <dbReference type="Proteomes" id="UP000278036"/>
    </source>
</evidence>
<proteinExistence type="predicted"/>
<sequence length="63" mass="5944">MGWIDLSGQTAVVTGAAGGIGFGIAQGLAAVGAAVVLVDRDEEASRAAAGRIGGAALGMGCDL</sequence>
<dbReference type="SUPFAM" id="SSF51735">
    <property type="entry name" value="NAD(P)-binding Rossmann-fold domains"/>
    <property type="match status" value="1"/>
</dbReference>
<evidence type="ECO:0000256" key="1">
    <source>
        <dbReference type="SAM" id="Phobius"/>
    </source>
</evidence>
<dbReference type="Proteomes" id="UP000278036">
    <property type="component" value="Unassembled WGS sequence"/>
</dbReference>
<dbReference type="EMBL" id="RAQU01000038">
    <property type="protein sequence ID" value="RKK04591.1"/>
    <property type="molecule type" value="Genomic_DNA"/>
</dbReference>
<gene>
    <name evidence="2" type="ORF">D6Z83_08445</name>
</gene>
<evidence type="ECO:0000313" key="2">
    <source>
        <dbReference type="EMBL" id="RKK04591.1"/>
    </source>
</evidence>
<feature type="non-terminal residue" evidence="2">
    <location>
        <position position="63"/>
    </location>
</feature>
<dbReference type="Gene3D" id="3.40.50.720">
    <property type="entry name" value="NAD(P)-binding Rossmann-like Domain"/>
    <property type="match status" value="1"/>
</dbReference>
<feature type="transmembrane region" description="Helical" evidence="1">
    <location>
        <begin position="12"/>
        <end position="38"/>
    </location>
</feature>
<dbReference type="Pfam" id="PF00106">
    <property type="entry name" value="adh_short"/>
    <property type="match status" value="1"/>
</dbReference>
<comment type="caution">
    <text evidence="2">The sequence shown here is derived from an EMBL/GenBank/DDBJ whole genome shotgun (WGS) entry which is preliminary data.</text>
</comment>
<keyword evidence="1" id="KW-0812">Transmembrane</keyword>